<dbReference type="RefSeq" id="WP_135850963.1">
    <property type="nucleotide sequence ID" value="NZ_RHPJ01000005.1"/>
</dbReference>
<dbReference type="SUPFAM" id="SSF53335">
    <property type="entry name" value="S-adenosyl-L-methionine-dependent methyltransferases"/>
    <property type="match status" value="1"/>
</dbReference>
<protein>
    <submittedName>
        <fullName evidence="4">Putative methyltransferase</fullName>
    </submittedName>
</protein>
<dbReference type="PANTHER" id="PTHR43861:SF1">
    <property type="entry name" value="TRANS-ACONITATE 2-METHYLTRANSFERASE"/>
    <property type="match status" value="1"/>
</dbReference>
<dbReference type="InterPro" id="IPR041698">
    <property type="entry name" value="Methyltransf_25"/>
</dbReference>
<dbReference type="GO" id="GO:0032259">
    <property type="term" value="P:methylation"/>
    <property type="evidence" value="ECO:0007669"/>
    <property type="project" value="UniProtKB-KW"/>
</dbReference>
<dbReference type="Gene3D" id="3.40.50.150">
    <property type="entry name" value="Vaccinia Virus protein VP39"/>
    <property type="match status" value="1"/>
</dbReference>
<dbReference type="InterPro" id="IPR029063">
    <property type="entry name" value="SAM-dependent_MTases_sf"/>
</dbReference>
<evidence type="ECO:0000313" key="5">
    <source>
        <dbReference type="Proteomes" id="UP000297318"/>
    </source>
</evidence>
<keyword evidence="2 4" id="KW-0808">Transferase</keyword>
<evidence type="ECO:0000256" key="2">
    <source>
        <dbReference type="ARBA" id="ARBA00022679"/>
    </source>
</evidence>
<sequence length="246" mass="26873">MSADPRIVDLYDLDNPDGSDHDHYRALADEIDARRVVDLGCGTGMLTVSFARRGRHVLGVDPTPAMLAYARRRPGAEGITWVDGDSRALADLDLADGVDCAVLTGNVVQHIPDPDWQRTLVDLRRVMRDGGVLAFETRNPAVRAWEDWAAAPPSTRETAHGPLREWYEVTEVAPGRIRLDSRTVFEETGEHVLDSTELAFRDRATVTAQLAAAGFALEALAGDFVGGAYEERSSRVLVVRAVAVRG</sequence>
<comment type="caution">
    <text evidence="4">The sequence shown here is derived from an EMBL/GenBank/DDBJ whole genome shotgun (WGS) entry which is preliminary data.</text>
</comment>
<feature type="domain" description="Methyltransferase" evidence="3">
    <location>
        <begin position="36"/>
        <end position="131"/>
    </location>
</feature>
<dbReference type="GO" id="GO:0008168">
    <property type="term" value="F:methyltransferase activity"/>
    <property type="evidence" value="ECO:0007669"/>
    <property type="project" value="UniProtKB-KW"/>
</dbReference>
<keyword evidence="5" id="KW-1185">Reference proteome</keyword>
<dbReference type="EMBL" id="RHPJ01000005">
    <property type="protein sequence ID" value="TGO03953.1"/>
    <property type="molecule type" value="Genomic_DNA"/>
</dbReference>
<evidence type="ECO:0000313" key="4">
    <source>
        <dbReference type="EMBL" id="TGO03953.1"/>
    </source>
</evidence>
<dbReference type="Proteomes" id="UP000297318">
    <property type="component" value="Unassembled WGS sequence"/>
</dbReference>
<reference evidence="4 5" key="1">
    <citation type="submission" date="2018-11" db="EMBL/GenBank/DDBJ databases">
        <title>Complete genome sequencing of the Actinobacteria Serinibacter sp. K3-2.</title>
        <authorList>
            <person name="Rakitin A.L."/>
            <person name="Beletsky A.V."/>
            <person name="Mardanov A.V."/>
            <person name="Ravin N.V."/>
            <person name="Gromova A.S."/>
            <person name="Filippova S.N."/>
            <person name="Gal'Chenko V.F."/>
        </authorList>
    </citation>
    <scope>NUCLEOTIDE SEQUENCE [LARGE SCALE GENOMIC DNA]</scope>
    <source>
        <strain evidence="4 5">K3-2</strain>
    </source>
</reference>
<proteinExistence type="predicted"/>
<dbReference type="AlphaFoldDB" id="A0A4Z1E0B8"/>
<dbReference type="OrthoDB" id="9805171at2"/>
<keyword evidence="1 4" id="KW-0489">Methyltransferase</keyword>
<accession>A0A4Z1E0B8</accession>
<dbReference type="Pfam" id="PF13649">
    <property type="entry name" value="Methyltransf_25"/>
    <property type="match status" value="1"/>
</dbReference>
<dbReference type="PANTHER" id="PTHR43861">
    <property type="entry name" value="TRANS-ACONITATE 2-METHYLTRANSFERASE-RELATED"/>
    <property type="match status" value="1"/>
</dbReference>
<name>A0A4Z1E0B8_9MICO</name>
<gene>
    <name evidence="4" type="ORF">SERN_2965</name>
</gene>
<evidence type="ECO:0000259" key="3">
    <source>
        <dbReference type="Pfam" id="PF13649"/>
    </source>
</evidence>
<organism evidence="4 5">
    <name type="scientific">Serinibacter arcticus</name>
    <dbReference type="NCBI Taxonomy" id="1655435"/>
    <lineage>
        <taxon>Bacteria</taxon>
        <taxon>Bacillati</taxon>
        <taxon>Actinomycetota</taxon>
        <taxon>Actinomycetes</taxon>
        <taxon>Micrococcales</taxon>
        <taxon>Beutenbergiaceae</taxon>
        <taxon>Serinibacter</taxon>
    </lineage>
</organism>
<dbReference type="CDD" id="cd02440">
    <property type="entry name" value="AdoMet_MTases"/>
    <property type="match status" value="1"/>
</dbReference>
<evidence type="ECO:0000256" key="1">
    <source>
        <dbReference type="ARBA" id="ARBA00022603"/>
    </source>
</evidence>